<dbReference type="RefSeq" id="WP_118910060.1">
    <property type="nucleotide sequence ID" value="NZ_QOCS01000005.1"/>
</dbReference>
<evidence type="ECO:0000313" key="2">
    <source>
        <dbReference type="Proteomes" id="UP000284822"/>
    </source>
</evidence>
<sequence length="115" mass="12730">MEDAKIKYVQEVLSHAYFTKDSKCTTTILEMDARNHSIASVGHGDKASLIIDGISCNDGLIEFSIFSTAAFDPDKGTWGSTVARLKVDIELFVNGSNRLTEKQLKDFTVKEVLDK</sequence>
<dbReference type="AlphaFoldDB" id="A0A417ZC77"/>
<gene>
    <name evidence="1" type="ORF">DS832_01485</name>
</gene>
<dbReference type="EMBL" id="QOCS01000005">
    <property type="protein sequence ID" value="RHW48264.1"/>
    <property type="molecule type" value="Genomic_DNA"/>
</dbReference>
<organism evidence="1 2">
    <name type="scientific">Bombilactobacillus bombi</name>
    <dbReference type="NCBI Taxonomy" id="1303590"/>
    <lineage>
        <taxon>Bacteria</taxon>
        <taxon>Bacillati</taxon>
        <taxon>Bacillota</taxon>
        <taxon>Bacilli</taxon>
        <taxon>Lactobacillales</taxon>
        <taxon>Lactobacillaceae</taxon>
        <taxon>Bombilactobacillus</taxon>
    </lineage>
</organism>
<proteinExistence type="predicted"/>
<reference evidence="1 2" key="1">
    <citation type="submission" date="2018-07" db="EMBL/GenBank/DDBJ databases">
        <title>Genome sequences of six Lactobacillus spp. isolated from bumble bee guts.</title>
        <authorList>
            <person name="Motta E.V.S."/>
            <person name="Moran N.A."/>
        </authorList>
    </citation>
    <scope>NUCLEOTIDE SEQUENCE [LARGE SCALE GENOMIC DNA]</scope>
    <source>
        <strain evidence="1 2">LV-8.1</strain>
    </source>
</reference>
<protein>
    <submittedName>
        <fullName evidence="1">Uncharacterized protein</fullName>
    </submittedName>
</protein>
<accession>A0A417ZC77</accession>
<comment type="caution">
    <text evidence="1">The sequence shown here is derived from an EMBL/GenBank/DDBJ whole genome shotgun (WGS) entry which is preliminary data.</text>
</comment>
<dbReference type="Proteomes" id="UP000284822">
    <property type="component" value="Unassembled WGS sequence"/>
</dbReference>
<name>A0A417ZC77_9LACO</name>
<evidence type="ECO:0000313" key="1">
    <source>
        <dbReference type="EMBL" id="RHW48264.1"/>
    </source>
</evidence>